<dbReference type="CDD" id="cd02165">
    <property type="entry name" value="NMNAT"/>
    <property type="match status" value="1"/>
</dbReference>
<evidence type="ECO:0000256" key="9">
    <source>
        <dbReference type="ARBA" id="ARBA00048721"/>
    </source>
</evidence>
<evidence type="ECO:0000256" key="2">
    <source>
        <dbReference type="ARBA" id="ARBA00005019"/>
    </source>
</evidence>
<dbReference type="SUPFAM" id="SSF52374">
    <property type="entry name" value="Nucleotidylyl transferase"/>
    <property type="match status" value="1"/>
</dbReference>
<keyword evidence="4 10" id="KW-0808">Transferase</keyword>
<keyword evidence="13" id="KW-1185">Reference proteome</keyword>
<keyword evidence="5 10" id="KW-0548">Nucleotidyltransferase</keyword>
<dbReference type="GO" id="GO:0005524">
    <property type="term" value="F:ATP binding"/>
    <property type="evidence" value="ECO:0007669"/>
    <property type="project" value="UniProtKB-KW"/>
</dbReference>
<dbReference type="Gene3D" id="3.40.50.620">
    <property type="entry name" value="HUPs"/>
    <property type="match status" value="1"/>
</dbReference>
<comment type="function">
    <text evidence="1 10">Catalyzes the reversible adenylation of nicotinate mononucleotide (NaMN) to nicotinic acid adenine dinucleotide (NaAD).</text>
</comment>
<feature type="domain" description="Cytidyltransferase-like" evidence="11">
    <location>
        <begin position="5"/>
        <end position="150"/>
    </location>
</feature>
<comment type="pathway">
    <text evidence="2 10">Cofactor biosynthesis; NAD(+) biosynthesis; deamido-NAD(+) from nicotinate D-ribonucleotide: step 1/1.</text>
</comment>
<dbReference type="PANTHER" id="PTHR39321:SF3">
    <property type="entry name" value="PHOSPHOPANTETHEINE ADENYLYLTRANSFERASE"/>
    <property type="match status" value="1"/>
</dbReference>
<dbReference type="NCBIfam" id="NF000840">
    <property type="entry name" value="PRK00071.1-3"/>
    <property type="match status" value="1"/>
</dbReference>
<evidence type="ECO:0000256" key="8">
    <source>
        <dbReference type="ARBA" id="ARBA00023027"/>
    </source>
</evidence>
<keyword evidence="6 10" id="KW-0547">Nucleotide-binding</keyword>
<evidence type="ECO:0000313" key="12">
    <source>
        <dbReference type="EMBL" id="BDE08215.1"/>
    </source>
</evidence>
<comment type="catalytic activity">
    <reaction evidence="9 10">
        <text>nicotinate beta-D-ribonucleotide + ATP + H(+) = deamido-NAD(+) + diphosphate</text>
        <dbReference type="Rhea" id="RHEA:22860"/>
        <dbReference type="ChEBI" id="CHEBI:15378"/>
        <dbReference type="ChEBI" id="CHEBI:30616"/>
        <dbReference type="ChEBI" id="CHEBI:33019"/>
        <dbReference type="ChEBI" id="CHEBI:57502"/>
        <dbReference type="ChEBI" id="CHEBI:58437"/>
        <dbReference type="EC" id="2.7.7.18"/>
    </reaction>
</comment>
<dbReference type="KEGG" id="vab:WPS_34910"/>
<keyword evidence="8 10" id="KW-0520">NAD</keyword>
<dbReference type="InterPro" id="IPR004821">
    <property type="entry name" value="Cyt_trans-like"/>
</dbReference>
<dbReference type="InterPro" id="IPR005248">
    <property type="entry name" value="NadD/NMNAT"/>
</dbReference>
<gene>
    <name evidence="10 12" type="primary">nadD</name>
    <name evidence="12" type="ORF">WPS_34910</name>
</gene>
<proteinExistence type="inferred from homology"/>
<evidence type="ECO:0000256" key="4">
    <source>
        <dbReference type="ARBA" id="ARBA00022679"/>
    </source>
</evidence>
<evidence type="ECO:0000256" key="5">
    <source>
        <dbReference type="ARBA" id="ARBA00022695"/>
    </source>
</evidence>
<evidence type="ECO:0000256" key="7">
    <source>
        <dbReference type="ARBA" id="ARBA00022840"/>
    </source>
</evidence>
<evidence type="ECO:0000256" key="10">
    <source>
        <dbReference type="HAMAP-Rule" id="MF_00244"/>
    </source>
</evidence>
<protein>
    <recommendedName>
        <fullName evidence="10">Probable nicotinate-nucleotide adenylyltransferase</fullName>
        <ecNumber evidence="10">2.7.7.18</ecNumber>
    </recommendedName>
    <alternativeName>
        <fullName evidence="10">Deamido-NAD(+) diphosphorylase</fullName>
    </alternativeName>
    <alternativeName>
        <fullName evidence="10">Deamido-NAD(+) pyrophosphorylase</fullName>
    </alternativeName>
    <alternativeName>
        <fullName evidence="10">Nicotinate mononucleotide adenylyltransferase</fullName>
        <shortName evidence="10">NaMN adenylyltransferase</shortName>
    </alternativeName>
</protein>
<dbReference type="NCBIfam" id="TIGR00125">
    <property type="entry name" value="cyt_tran_rel"/>
    <property type="match status" value="1"/>
</dbReference>
<evidence type="ECO:0000259" key="11">
    <source>
        <dbReference type="Pfam" id="PF01467"/>
    </source>
</evidence>
<evidence type="ECO:0000313" key="13">
    <source>
        <dbReference type="Proteomes" id="UP001317532"/>
    </source>
</evidence>
<evidence type="ECO:0000256" key="1">
    <source>
        <dbReference type="ARBA" id="ARBA00002324"/>
    </source>
</evidence>
<dbReference type="GO" id="GO:0004515">
    <property type="term" value="F:nicotinate-nucleotide adenylyltransferase activity"/>
    <property type="evidence" value="ECO:0007669"/>
    <property type="project" value="UniProtKB-UniRule"/>
</dbReference>
<evidence type="ECO:0000256" key="6">
    <source>
        <dbReference type="ARBA" id="ARBA00022741"/>
    </source>
</evidence>
<dbReference type="InterPro" id="IPR014729">
    <property type="entry name" value="Rossmann-like_a/b/a_fold"/>
</dbReference>
<sequence length="201" mass="22326">MRIGVFGGSFDPVHNGHLFVAEAVREASGLDRVLFVPTREGKHYRDGAMSATPDDRAQMIRLAIAANVAFALDESDLGPEATGYTADLLPRLQARYPDATLTFIVGADSLVRSRWQRLDEVLDLVDEFVVAPRGEVTHADIDASLDDVSASRRAKVRELDLPLVAESATLIRERLAGGRSVRYLIPESVYRYIEERGLYRR</sequence>
<dbReference type="HAMAP" id="MF_00244">
    <property type="entry name" value="NaMN_adenylyltr"/>
    <property type="match status" value="1"/>
</dbReference>
<dbReference type="GO" id="GO:0009435">
    <property type="term" value="P:NAD+ biosynthetic process"/>
    <property type="evidence" value="ECO:0007669"/>
    <property type="project" value="UniProtKB-UniRule"/>
</dbReference>
<dbReference type="Pfam" id="PF01467">
    <property type="entry name" value="CTP_transf_like"/>
    <property type="match status" value="1"/>
</dbReference>
<dbReference type="NCBIfam" id="TIGR00482">
    <property type="entry name" value="nicotinate (nicotinamide) nucleotide adenylyltransferase"/>
    <property type="match status" value="1"/>
</dbReference>
<dbReference type="Proteomes" id="UP001317532">
    <property type="component" value="Chromosome"/>
</dbReference>
<dbReference type="EC" id="2.7.7.18" evidence="10"/>
<keyword evidence="7 10" id="KW-0067">ATP-binding</keyword>
<dbReference type="EMBL" id="AP025523">
    <property type="protein sequence ID" value="BDE08215.1"/>
    <property type="molecule type" value="Genomic_DNA"/>
</dbReference>
<reference evidence="12 13" key="1">
    <citation type="journal article" date="2022" name="ISME Commun">
        <title>Vulcanimicrobium alpinus gen. nov. sp. nov., the first cultivated representative of the candidate phylum 'Eremiobacterota', is a metabolically versatile aerobic anoxygenic phototroph.</title>
        <authorList>
            <person name="Yabe S."/>
            <person name="Muto K."/>
            <person name="Abe K."/>
            <person name="Yokota A."/>
            <person name="Staudigel H."/>
            <person name="Tebo B.M."/>
        </authorList>
    </citation>
    <scope>NUCLEOTIDE SEQUENCE [LARGE SCALE GENOMIC DNA]</scope>
    <source>
        <strain evidence="12 13">WC8-2</strain>
    </source>
</reference>
<dbReference type="AlphaFoldDB" id="A0AAN1Y061"/>
<evidence type="ECO:0000256" key="3">
    <source>
        <dbReference type="ARBA" id="ARBA00022642"/>
    </source>
</evidence>
<organism evidence="12 13">
    <name type="scientific">Vulcanimicrobium alpinum</name>
    <dbReference type="NCBI Taxonomy" id="3016050"/>
    <lineage>
        <taxon>Bacteria</taxon>
        <taxon>Bacillati</taxon>
        <taxon>Vulcanimicrobiota</taxon>
        <taxon>Vulcanimicrobiia</taxon>
        <taxon>Vulcanimicrobiales</taxon>
        <taxon>Vulcanimicrobiaceae</taxon>
        <taxon>Vulcanimicrobium</taxon>
    </lineage>
</organism>
<keyword evidence="3 10" id="KW-0662">Pyridine nucleotide biosynthesis</keyword>
<name>A0AAN1Y061_UNVUL</name>
<accession>A0AAN1Y061</accession>
<comment type="similarity">
    <text evidence="10">Belongs to the NadD family.</text>
</comment>
<dbReference type="RefSeq" id="WP_317995760.1">
    <property type="nucleotide sequence ID" value="NZ_AP025523.1"/>
</dbReference>
<dbReference type="PANTHER" id="PTHR39321">
    <property type="entry name" value="NICOTINATE-NUCLEOTIDE ADENYLYLTRANSFERASE-RELATED"/>
    <property type="match status" value="1"/>
</dbReference>